<dbReference type="RefSeq" id="WP_213680835.1">
    <property type="nucleotide sequence ID" value="NZ_CP074572.1"/>
</dbReference>
<dbReference type="EMBL" id="CP074572">
    <property type="protein sequence ID" value="QVK22178.1"/>
    <property type="molecule type" value="Genomic_DNA"/>
</dbReference>
<proteinExistence type="predicted"/>
<accession>A0ABX8DBG8</accession>
<keyword evidence="2" id="KW-1185">Reference proteome</keyword>
<evidence type="ECO:0000313" key="2">
    <source>
        <dbReference type="Proteomes" id="UP000676428"/>
    </source>
</evidence>
<sequence length="63" mass="6955">MTTYAAELLHYVICHLNIESRNLAERTAQAEAYLDANIGQDWRSRTATPVAGTCIIADTGEED</sequence>
<reference evidence="1 2" key="1">
    <citation type="journal article" date="2012" name="Int. J. Syst. Evol. Microbiol.">
        <title>Shewanella dokdonensis sp. nov., isolated from seawater.</title>
        <authorList>
            <person name="Sung H.R."/>
            <person name="Yoon J.H."/>
            <person name="Ghim S.Y."/>
        </authorList>
    </citation>
    <scope>NUCLEOTIDE SEQUENCE [LARGE SCALE GENOMIC DNA]</scope>
    <source>
        <strain evidence="1 2">DSM 23626</strain>
    </source>
</reference>
<gene>
    <name evidence="1" type="ORF">KHX94_12120</name>
</gene>
<dbReference type="Proteomes" id="UP000676428">
    <property type="component" value="Chromosome"/>
</dbReference>
<organism evidence="1 2">
    <name type="scientific">Shewanella dokdonensis</name>
    <dbReference type="NCBI Taxonomy" id="712036"/>
    <lineage>
        <taxon>Bacteria</taxon>
        <taxon>Pseudomonadati</taxon>
        <taxon>Pseudomonadota</taxon>
        <taxon>Gammaproteobacteria</taxon>
        <taxon>Alteromonadales</taxon>
        <taxon>Shewanellaceae</taxon>
        <taxon>Shewanella</taxon>
    </lineage>
</organism>
<name>A0ABX8DBG8_9GAMM</name>
<protein>
    <submittedName>
        <fullName evidence="1">Uncharacterized protein</fullName>
    </submittedName>
</protein>
<evidence type="ECO:0000313" key="1">
    <source>
        <dbReference type="EMBL" id="QVK22178.1"/>
    </source>
</evidence>